<dbReference type="RefSeq" id="WP_109429806.1">
    <property type="nucleotide sequence ID" value="NZ_MPDK01000004.1"/>
</dbReference>
<evidence type="ECO:0000313" key="5">
    <source>
        <dbReference type="Proteomes" id="UP000245380"/>
    </source>
</evidence>
<dbReference type="OrthoDB" id="9770030at2"/>
<accession>A0A2U3DAJ4</accession>
<dbReference type="InterPro" id="IPR045078">
    <property type="entry name" value="TST/MPST-like"/>
</dbReference>
<dbReference type="Pfam" id="PF00581">
    <property type="entry name" value="Rhodanese"/>
    <property type="match status" value="2"/>
</dbReference>
<evidence type="ECO:0000256" key="1">
    <source>
        <dbReference type="ARBA" id="ARBA00022679"/>
    </source>
</evidence>
<name>A0A2U3DAJ4_SULT2</name>
<dbReference type="InterPro" id="IPR036873">
    <property type="entry name" value="Rhodanese-like_dom_sf"/>
</dbReference>
<feature type="domain" description="Rhodanese" evidence="3">
    <location>
        <begin position="16"/>
        <end position="134"/>
    </location>
</feature>
<keyword evidence="5" id="KW-1185">Reference proteome</keyword>
<dbReference type="PANTHER" id="PTHR11364:SF27">
    <property type="entry name" value="SULFURTRANSFERASE"/>
    <property type="match status" value="1"/>
</dbReference>
<sequence>MQEVFVTAQWLKEHLDDEHLVIIDCRFTLGKPNAGWEAFQSGHIPNAQYAHLERDLSSPVQEHGGRHPLPDADSFIRWLAHLGITPQTLVVAYDEKGDMAPHLWWLLRYFGHEKVRVLAGGINAWWEAAYPISQINDSNKSSGEEAAKRFDLVLQKVEQVYRPHPEITVTRSDLLQRITVEPNAFHLIDARALPRYLGDVEPIDPVAGHIPTAICYPWEETASLFVSPDPQAALAKRFSKVHDGKEVIVYCGSGVSACVDILGLQVAGIEAKLYRGSWSDWCSYKESPIARGPESMR</sequence>
<organism evidence="4 5">
    <name type="scientific">Sulfoacidibacillus thermotolerans</name>
    <name type="common">Acidibacillus sulfuroxidans</name>
    <dbReference type="NCBI Taxonomy" id="1765684"/>
    <lineage>
        <taxon>Bacteria</taxon>
        <taxon>Bacillati</taxon>
        <taxon>Bacillota</taxon>
        <taxon>Bacilli</taxon>
        <taxon>Bacillales</taxon>
        <taxon>Alicyclobacillaceae</taxon>
        <taxon>Sulfoacidibacillus</taxon>
    </lineage>
</organism>
<reference evidence="4 5" key="1">
    <citation type="submission" date="2016-11" db="EMBL/GenBank/DDBJ databases">
        <title>Comparative genomics of Acidibacillus ferroxidans species.</title>
        <authorList>
            <person name="Oliveira G."/>
            <person name="Nunes G."/>
            <person name="Oliveira R."/>
            <person name="Araujo F."/>
            <person name="Salim A."/>
            <person name="Scholte L."/>
            <person name="Morais D."/>
            <person name="Nancucheo I."/>
            <person name="Johnson D.B."/>
            <person name="Grail B."/>
            <person name="Bittencourt J."/>
            <person name="Valadares R."/>
        </authorList>
    </citation>
    <scope>NUCLEOTIDE SEQUENCE [LARGE SCALE GENOMIC DNA]</scope>
    <source>
        <strain evidence="4 5">Y002</strain>
    </source>
</reference>
<dbReference type="Proteomes" id="UP000245380">
    <property type="component" value="Unassembled WGS sequence"/>
</dbReference>
<keyword evidence="1" id="KW-0808">Transferase</keyword>
<dbReference type="InterPro" id="IPR001763">
    <property type="entry name" value="Rhodanese-like_dom"/>
</dbReference>
<comment type="caution">
    <text evidence="4">The sequence shown here is derived from an EMBL/GenBank/DDBJ whole genome shotgun (WGS) entry which is preliminary data.</text>
</comment>
<dbReference type="EMBL" id="MPDK01000004">
    <property type="protein sequence ID" value="PWI58304.1"/>
    <property type="molecule type" value="Genomic_DNA"/>
</dbReference>
<dbReference type="SMART" id="SM00450">
    <property type="entry name" value="RHOD"/>
    <property type="match status" value="2"/>
</dbReference>
<dbReference type="SUPFAM" id="SSF52821">
    <property type="entry name" value="Rhodanese/Cell cycle control phosphatase"/>
    <property type="match status" value="2"/>
</dbReference>
<dbReference type="PROSITE" id="PS50206">
    <property type="entry name" value="RHODANESE_3"/>
    <property type="match status" value="2"/>
</dbReference>
<protein>
    <recommendedName>
        <fullName evidence="3">Rhodanese domain-containing protein</fullName>
    </recommendedName>
</protein>
<feature type="domain" description="Rhodanese" evidence="3">
    <location>
        <begin position="181"/>
        <end position="283"/>
    </location>
</feature>
<dbReference type="CDD" id="cd01449">
    <property type="entry name" value="TST_Repeat_2"/>
    <property type="match status" value="1"/>
</dbReference>
<evidence type="ECO:0000313" key="4">
    <source>
        <dbReference type="EMBL" id="PWI58304.1"/>
    </source>
</evidence>
<gene>
    <name evidence="4" type="ORF">BM613_03515</name>
</gene>
<evidence type="ECO:0000256" key="2">
    <source>
        <dbReference type="ARBA" id="ARBA00022737"/>
    </source>
</evidence>
<dbReference type="Gene3D" id="3.40.250.10">
    <property type="entry name" value="Rhodanese-like domain"/>
    <property type="match status" value="2"/>
</dbReference>
<evidence type="ECO:0000259" key="3">
    <source>
        <dbReference type="PROSITE" id="PS50206"/>
    </source>
</evidence>
<dbReference type="CDD" id="cd01448">
    <property type="entry name" value="TST_Repeat_1"/>
    <property type="match status" value="1"/>
</dbReference>
<proteinExistence type="predicted"/>
<dbReference type="PANTHER" id="PTHR11364">
    <property type="entry name" value="THIOSULFATE SULFERTANSFERASE"/>
    <property type="match status" value="1"/>
</dbReference>
<dbReference type="AlphaFoldDB" id="A0A2U3DAJ4"/>
<dbReference type="GO" id="GO:0004792">
    <property type="term" value="F:thiosulfate-cyanide sulfurtransferase activity"/>
    <property type="evidence" value="ECO:0007669"/>
    <property type="project" value="TreeGrafter"/>
</dbReference>
<keyword evidence="2" id="KW-0677">Repeat</keyword>